<reference evidence="2 3" key="1">
    <citation type="journal article" date="2013" name="Curr. Biol.">
        <title>The Genome of the Foraminiferan Reticulomyxa filosa.</title>
        <authorList>
            <person name="Glockner G."/>
            <person name="Hulsmann N."/>
            <person name="Schleicher M."/>
            <person name="Noegel A.A."/>
            <person name="Eichinger L."/>
            <person name="Gallinger C."/>
            <person name="Pawlowski J."/>
            <person name="Sierra R."/>
            <person name="Euteneuer U."/>
            <person name="Pillet L."/>
            <person name="Moustafa A."/>
            <person name="Platzer M."/>
            <person name="Groth M."/>
            <person name="Szafranski K."/>
            <person name="Schliwa M."/>
        </authorList>
    </citation>
    <scope>NUCLEOTIDE SEQUENCE [LARGE SCALE GENOMIC DNA]</scope>
</reference>
<dbReference type="EMBL" id="ASPP01033480">
    <property type="protein sequence ID" value="ETO03375.1"/>
    <property type="molecule type" value="Genomic_DNA"/>
</dbReference>
<dbReference type="Proteomes" id="UP000023152">
    <property type="component" value="Unassembled WGS sequence"/>
</dbReference>
<feature type="transmembrane region" description="Helical" evidence="1">
    <location>
        <begin position="129"/>
        <end position="147"/>
    </location>
</feature>
<feature type="transmembrane region" description="Helical" evidence="1">
    <location>
        <begin position="167"/>
        <end position="187"/>
    </location>
</feature>
<evidence type="ECO:0000256" key="1">
    <source>
        <dbReference type="SAM" id="Phobius"/>
    </source>
</evidence>
<evidence type="ECO:0000313" key="2">
    <source>
        <dbReference type="EMBL" id="ETO03375.1"/>
    </source>
</evidence>
<proteinExistence type="predicted"/>
<keyword evidence="1" id="KW-1133">Transmembrane helix</keyword>
<keyword evidence="1" id="KW-0472">Membrane</keyword>
<organism evidence="2 3">
    <name type="scientific">Reticulomyxa filosa</name>
    <dbReference type="NCBI Taxonomy" id="46433"/>
    <lineage>
        <taxon>Eukaryota</taxon>
        <taxon>Sar</taxon>
        <taxon>Rhizaria</taxon>
        <taxon>Retaria</taxon>
        <taxon>Foraminifera</taxon>
        <taxon>Monothalamids</taxon>
        <taxon>Reticulomyxidae</taxon>
        <taxon>Reticulomyxa</taxon>
    </lineage>
</organism>
<keyword evidence="1" id="KW-0812">Transmembrane</keyword>
<comment type="caution">
    <text evidence="2">The sequence shown here is derived from an EMBL/GenBank/DDBJ whole genome shotgun (WGS) entry which is preliminary data.</text>
</comment>
<name>X6LRN9_RETFI</name>
<dbReference type="AlphaFoldDB" id="X6LRN9"/>
<gene>
    <name evidence="2" type="ORF">RFI_34035</name>
</gene>
<accession>X6LRN9</accession>
<evidence type="ECO:0000313" key="3">
    <source>
        <dbReference type="Proteomes" id="UP000023152"/>
    </source>
</evidence>
<keyword evidence="3" id="KW-1185">Reference proteome</keyword>
<sequence length="225" mass="25569">MKKKIQMVPSSCIVNPKIVEWTHGNGCEKFPATTIIQGQSMSPIKRATRTNEFSMPLEPMKKILTFVKKKKGVIISHKMETKRYQYCGITSKQENEDSMKGMMIKNKRIFGGYRVGFVLKSKKRHYVNFTFRILNRSFLMGVAMSSAGSSDTYDGNNETQSTFSFTFLSIILIHWTGIVLADIWPIIGLTIQKSFHYLANQEKILDIGNVLVALDPAEQHFMSAV</sequence>
<protein>
    <submittedName>
        <fullName evidence="2">Uncharacterized protein</fullName>
    </submittedName>
</protein>